<feature type="compositionally biased region" description="Basic and acidic residues" evidence="7">
    <location>
        <begin position="1046"/>
        <end position="1057"/>
    </location>
</feature>
<keyword evidence="11" id="KW-1185">Reference proteome</keyword>
<evidence type="ECO:0000256" key="8">
    <source>
        <dbReference type="SAM" id="Phobius"/>
    </source>
</evidence>
<feature type="region of interest" description="Disordered" evidence="7">
    <location>
        <begin position="1006"/>
        <end position="1248"/>
    </location>
</feature>
<feature type="region of interest" description="Disordered" evidence="7">
    <location>
        <begin position="19"/>
        <end position="56"/>
    </location>
</feature>
<evidence type="ECO:0000256" key="4">
    <source>
        <dbReference type="ARBA" id="ARBA00022729"/>
    </source>
</evidence>
<feature type="compositionally biased region" description="Basic and acidic residues" evidence="7">
    <location>
        <begin position="35"/>
        <end position="56"/>
    </location>
</feature>
<dbReference type="EMBL" id="CAJVRM010000255">
    <property type="protein sequence ID" value="CAG8978388.1"/>
    <property type="molecule type" value="Genomic_DNA"/>
</dbReference>
<feature type="transmembrane region" description="Helical" evidence="8">
    <location>
        <begin position="473"/>
        <end position="498"/>
    </location>
</feature>
<feature type="compositionally biased region" description="Polar residues" evidence="7">
    <location>
        <begin position="19"/>
        <end position="34"/>
    </location>
</feature>
<keyword evidence="6 8" id="KW-0472">Membrane</keyword>
<dbReference type="Pfam" id="PF06011">
    <property type="entry name" value="TRP"/>
    <property type="match status" value="1"/>
</dbReference>
<feature type="transmembrane region" description="Helical" evidence="8">
    <location>
        <begin position="662"/>
        <end position="681"/>
    </location>
</feature>
<reference evidence="10" key="1">
    <citation type="submission" date="2021-07" db="EMBL/GenBank/DDBJ databases">
        <authorList>
            <person name="Durling M."/>
        </authorList>
    </citation>
    <scope>NUCLEOTIDE SEQUENCE</scope>
</reference>
<evidence type="ECO:0000256" key="5">
    <source>
        <dbReference type="ARBA" id="ARBA00022989"/>
    </source>
</evidence>
<feature type="region of interest" description="Disordered" evidence="7">
    <location>
        <begin position="865"/>
        <end position="944"/>
    </location>
</feature>
<feature type="transmembrane region" description="Helical" evidence="8">
    <location>
        <begin position="118"/>
        <end position="139"/>
    </location>
</feature>
<comment type="similarity">
    <text evidence="2">Belongs to the transient receptor potential (TRP) ion channel family.</text>
</comment>
<feature type="compositionally biased region" description="Low complexity" evidence="7">
    <location>
        <begin position="1208"/>
        <end position="1217"/>
    </location>
</feature>
<dbReference type="SMART" id="SM01320">
    <property type="entry name" value="TRP_N"/>
    <property type="match status" value="1"/>
</dbReference>
<feature type="compositionally biased region" description="Basic and acidic residues" evidence="7">
    <location>
        <begin position="1128"/>
        <end position="1137"/>
    </location>
</feature>
<feature type="domain" description="ML-like" evidence="9">
    <location>
        <begin position="137"/>
        <end position="334"/>
    </location>
</feature>
<evidence type="ECO:0000313" key="10">
    <source>
        <dbReference type="EMBL" id="CAG8978388.1"/>
    </source>
</evidence>
<evidence type="ECO:0000259" key="9">
    <source>
        <dbReference type="SMART" id="SM01320"/>
    </source>
</evidence>
<evidence type="ECO:0000256" key="2">
    <source>
        <dbReference type="ARBA" id="ARBA00010642"/>
    </source>
</evidence>
<keyword evidence="5 8" id="KW-1133">Transmembrane helix</keyword>
<feature type="compositionally biased region" description="Polar residues" evidence="7">
    <location>
        <begin position="86"/>
        <end position="95"/>
    </location>
</feature>
<protein>
    <recommendedName>
        <fullName evidence="9">ML-like domain-containing protein</fullName>
    </recommendedName>
</protein>
<feature type="transmembrane region" description="Helical" evidence="8">
    <location>
        <begin position="338"/>
        <end position="360"/>
    </location>
</feature>
<evidence type="ECO:0000256" key="7">
    <source>
        <dbReference type="SAM" id="MobiDB-lite"/>
    </source>
</evidence>
<feature type="transmembrane region" description="Helical" evidence="8">
    <location>
        <begin position="551"/>
        <end position="575"/>
    </location>
</feature>
<evidence type="ECO:0000256" key="1">
    <source>
        <dbReference type="ARBA" id="ARBA00004141"/>
    </source>
</evidence>
<sequence length="1297" mass="142345">MRFPQALLVDVATTSVNANAMETSRSRQKATQEQYRGDDHVRSGRRSPSRDDAMTQSVEVKDAWKWQAGGRERHKIGRKMVEGRSPISNSESNSQPRHETVRWQPGNMAFSRWGQRGYFGRFASFLILVLGLWILPTAAIDIQFENCLSDSVEQDKPLQLQLMPLFMDAVFDTKNENHTLFVRVWVNVTGSGPERRIVPQDLPPWDNEYWTDLNDTGRGGKIIDEPRPDLRAANESKATTLFNKVNVLTYEPWNNDGGERFCDVLVNSSCPLAPRQRANGSIRSEWPSFGFNNSFFSTYAFTSFTPTLLVKYGDPEATTIGCISAEITPDLGTTLTNLMTYMPLLILILVGFATAFAGIFSPWGSSDTFRWTSNYGRDEDLLRLVTPGFGDCLQYIQFISLTGALTLNYPGFYQPVASQVAWSTLMFNESFVTNGPPTISLVDGVYVTWGRYGLDKMRQLVGMSAVEDVWAGMAIWLLVIIAATIALIQIGFFLRWVYRVINKTPEEDLRAKNMPFTVGNVVRIVFNYFLFPIITLSMFQLVEFNRTDNKVTIALAVVMLGVIFGFAVWLLYFIASIRPKSYLFDDLPTVLRYGPLYNTYSDEAASFALIPVLLSILRGVAIGALQASGIAQLVVLAICEVIFILTLHAFRPFQSSTSMVAFHTIFSSLRLTTVILMLAFAPSLGITAGPKGWIGYAILLTHASVLILGFLLNAVQTIVEVAARMTGAGGNASNAARGGLVRVFGMRQLSKRMPRRDGASRQSQLFRTAMLDAENDRKAYMLEGGRLRSQSAGSTGVLLNRQSTFMDQGGIEAYGAIPSHALGGGGGSSYTPTTPGEASTFSFLPSAAVPSGLGRNRTTTLDTAEASDPYYRPPRFRRPTLESPGGGSARTRGSWASGDWTSKRWSQVETGAQEPAEEGPSISGRVTPVAQPAALDGSPGRSKADYTTREVDFYYGVRGPALNANVPSRRIKTGPADPTGPAASAAGWFKGFFGGKTKEKGKGFEVVRSARMPPKMMKRPGEESPPEGVPVAQGVVRNGPIDSDDESIRDRNADRGENTIPSPESAHENENLVSPLGSDNEDSHNEDEYEMHRLSDIPPTLPGMDLPGGGIELPSRFPSKATTRASKTSREESREQDAPPLIPGLPSRVPSRKPSVPRKSSRRKSQISSVDLDIPGAHPFLQSHRSRGSPEASRLPFQRSPSHHQHQHSMTSTNSSMVTPEPSSRQHSRHHSSALGNLSADFLDDRPTSVGFVHHHSIQTINPSRENPDFLGAEAEVVDGRTNSGASSMEHQIQGRN</sequence>
<dbReference type="Proteomes" id="UP000701801">
    <property type="component" value="Unassembled WGS sequence"/>
</dbReference>
<comment type="subcellular location">
    <subcellularLocation>
        <location evidence="1">Membrane</location>
        <topology evidence="1">Multi-pass membrane protein</topology>
    </subcellularLocation>
</comment>
<keyword evidence="3 8" id="KW-0812">Transmembrane</keyword>
<dbReference type="GO" id="GO:0055085">
    <property type="term" value="P:transmembrane transport"/>
    <property type="evidence" value="ECO:0007669"/>
    <property type="project" value="TreeGrafter"/>
</dbReference>
<comment type="caution">
    <text evidence="10">The sequence shown here is derived from an EMBL/GenBank/DDBJ whole genome shotgun (WGS) entry which is preliminary data.</text>
</comment>
<dbReference type="GO" id="GO:0016020">
    <property type="term" value="C:membrane"/>
    <property type="evidence" value="ECO:0007669"/>
    <property type="project" value="UniProtKB-SubCell"/>
</dbReference>
<organism evidence="10 11">
    <name type="scientific">Hymenoscyphus albidus</name>
    <dbReference type="NCBI Taxonomy" id="595503"/>
    <lineage>
        <taxon>Eukaryota</taxon>
        <taxon>Fungi</taxon>
        <taxon>Dikarya</taxon>
        <taxon>Ascomycota</taxon>
        <taxon>Pezizomycotina</taxon>
        <taxon>Leotiomycetes</taxon>
        <taxon>Helotiales</taxon>
        <taxon>Helotiaceae</taxon>
        <taxon>Hymenoscyphus</taxon>
    </lineage>
</organism>
<feature type="compositionally biased region" description="Polar residues" evidence="7">
    <location>
        <begin position="899"/>
        <end position="910"/>
    </location>
</feature>
<feature type="transmembrane region" description="Helical" evidence="8">
    <location>
        <begin position="693"/>
        <end position="715"/>
    </location>
</feature>
<accession>A0A9N9PXE0</accession>
<feature type="region of interest" description="Disordered" evidence="7">
    <location>
        <begin position="80"/>
        <end position="99"/>
    </location>
</feature>
<dbReference type="Pfam" id="PF14558">
    <property type="entry name" value="TRP_N"/>
    <property type="match status" value="1"/>
</dbReference>
<dbReference type="InterPro" id="IPR040241">
    <property type="entry name" value="TRP_Flc/Pkd2-like"/>
</dbReference>
<dbReference type="InterPro" id="IPR032800">
    <property type="entry name" value="TRP_N"/>
</dbReference>
<dbReference type="InterPro" id="IPR010308">
    <property type="entry name" value="TRP_C"/>
</dbReference>
<dbReference type="PANTHER" id="PTHR31145">
    <property type="entry name" value="INTEGRAL MEMBRANE PROTEIN (AFU_ORTHOLOGUE AFUA_7G01610)"/>
    <property type="match status" value="1"/>
</dbReference>
<gene>
    <name evidence="10" type="ORF">HYALB_00009973</name>
</gene>
<feature type="transmembrane region" description="Helical" evidence="8">
    <location>
        <begin position="518"/>
        <end position="539"/>
    </location>
</feature>
<name>A0A9N9PXE0_9HELO</name>
<dbReference type="PANTHER" id="PTHR31145:SF6">
    <property type="entry name" value="INTEGRAL MEMBRANE PROTEIN (AFU_ORTHOLOGUE AFUA_7G01610)"/>
    <property type="match status" value="1"/>
</dbReference>
<evidence type="ECO:0000256" key="6">
    <source>
        <dbReference type="ARBA" id="ARBA00023136"/>
    </source>
</evidence>
<dbReference type="OrthoDB" id="5312224at2759"/>
<feature type="transmembrane region" description="Helical" evidence="8">
    <location>
        <begin position="630"/>
        <end position="650"/>
    </location>
</feature>
<evidence type="ECO:0000313" key="11">
    <source>
        <dbReference type="Proteomes" id="UP000701801"/>
    </source>
</evidence>
<evidence type="ECO:0000256" key="3">
    <source>
        <dbReference type="ARBA" id="ARBA00022692"/>
    </source>
</evidence>
<feature type="compositionally biased region" description="Basic residues" evidence="7">
    <location>
        <begin position="1155"/>
        <end position="1165"/>
    </location>
</feature>
<keyword evidence="4" id="KW-0732">Signal</keyword>
<proteinExistence type="inferred from homology"/>